<dbReference type="PANTHER" id="PTHR12526">
    <property type="entry name" value="GLYCOSYLTRANSFERASE"/>
    <property type="match status" value="1"/>
</dbReference>
<sequence>MERTDFTEESTSIKRVQDLKEEKRIIEVEKERTQRLLEMKTKECDILWERTNRLETDLRVIKKTKGYRIVNKCWKLIDIVKGRKEIQRECVYDVVDENKKQKNKKEKIALIVDRPDWAFDHIADQIKKNLNQYYDFKVIYACDIENVADIFILSQDCKIVHFFWRGLLSSYDSEWVQNRIFRLGYTKEEFFSKYIKNKKISTEIYDHLCLDDEEKMVTEKLFARKESILTAYAVSSKKLERIYQEKVELKKRPDAYLPDGVDLNLFQPNNLSRFDNINDRLIRVGWVGNSKWSINDLKGINTIIKPAIQELRQEGYNIELYTSDREEKMIPHYRMPQFYSKIDCYICASLHEGTPNPVLEAMACGVPVITTNVGVVEECLGTLQKNFIMKERTVKELKEKIIKLLKNREVFKELSNENLENIKQWDWKIQTENFRKYFEFCLNKRNG</sequence>
<organism evidence="2 3">
    <name type="scientific">Clostridium fessum</name>
    <dbReference type="NCBI Taxonomy" id="2126740"/>
    <lineage>
        <taxon>Bacteria</taxon>
        <taxon>Bacillati</taxon>
        <taxon>Bacillota</taxon>
        <taxon>Clostridia</taxon>
        <taxon>Eubacteriales</taxon>
        <taxon>Clostridiaceae</taxon>
        <taxon>Clostridium</taxon>
    </lineage>
</organism>
<evidence type="ECO:0000259" key="1">
    <source>
        <dbReference type="Pfam" id="PF00534"/>
    </source>
</evidence>
<dbReference type="AlphaFoldDB" id="A0A2T3FRD8"/>
<dbReference type="SUPFAM" id="SSF53756">
    <property type="entry name" value="UDP-Glycosyltransferase/glycogen phosphorylase"/>
    <property type="match status" value="1"/>
</dbReference>
<evidence type="ECO:0000313" key="2">
    <source>
        <dbReference type="EMBL" id="PST37836.1"/>
    </source>
</evidence>
<dbReference type="Gene3D" id="3.40.50.2000">
    <property type="entry name" value="Glycogen Phosphorylase B"/>
    <property type="match status" value="1"/>
</dbReference>
<feature type="domain" description="Glycosyl transferase family 1" evidence="1">
    <location>
        <begin position="332"/>
        <end position="416"/>
    </location>
</feature>
<name>A0A2T3FRD8_9CLOT</name>
<evidence type="ECO:0000313" key="3">
    <source>
        <dbReference type="Proteomes" id="UP000241048"/>
    </source>
</evidence>
<gene>
    <name evidence="2" type="ORF">C7U56_08230</name>
</gene>
<dbReference type="CDD" id="cd03801">
    <property type="entry name" value="GT4_PimA-like"/>
    <property type="match status" value="1"/>
</dbReference>
<reference evidence="2 3" key="1">
    <citation type="submission" date="2018-03" db="EMBL/GenBank/DDBJ databases">
        <title>Lachnoclostridium SNUG30386 gen.nov., sp.nov., isolated from human faeces.</title>
        <authorList>
            <person name="Seo B."/>
            <person name="Jeon K."/>
            <person name="Ko G."/>
        </authorList>
    </citation>
    <scope>NUCLEOTIDE SEQUENCE [LARGE SCALE GENOMIC DNA]</scope>
    <source>
        <strain evidence="2 3">SNUG30386</strain>
    </source>
</reference>
<proteinExistence type="predicted"/>
<dbReference type="RefSeq" id="WP_107000867.1">
    <property type="nucleotide sequence ID" value="NZ_JAQDZI010000002.1"/>
</dbReference>
<dbReference type="GO" id="GO:0016757">
    <property type="term" value="F:glycosyltransferase activity"/>
    <property type="evidence" value="ECO:0007669"/>
    <property type="project" value="InterPro"/>
</dbReference>
<dbReference type="PANTHER" id="PTHR12526:SF637">
    <property type="entry name" value="GLYCOSYLTRANSFERASE EPSF-RELATED"/>
    <property type="match status" value="1"/>
</dbReference>
<accession>A0A2T3FRD8</accession>
<keyword evidence="3" id="KW-1185">Reference proteome</keyword>
<protein>
    <recommendedName>
        <fullName evidence="1">Glycosyl transferase family 1 domain-containing protein</fullName>
    </recommendedName>
</protein>
<dbReference type="EMBL" id="PYLO01000002">
    <property type="protein sequence ID" value="PST37836.1"/>
    <property type="molecule type" value="Genomic_DNA"/>
</dbReference>
<dbReference type="InterPro" id="IPR001296">
    <property type="entry name" value="Glyco_trans_1"/>
</dbReference>
<comment type="caution">
    <text evidence="2">The sequence shown here is derived from an EMBL/GenBank/DDBJ whole genome shotgun (WGS) entry which is preliminary data.</text>
</comment>
<dbReference type="Pfam" id="PF00534">
    <property type="entry name" value="Glycos_transf_1"/>
    <property type="match status" value="1"/>
</dbReference>
<dbReference type="Proteomes" id="UP000241048">
    <property type="component" value="Unassembled WGS sequence"/>
</dbReference>